<dbReference type="OrthoDB" id="10255964at2759"/>
<evidence type="ECO:0000256" key="2">
    <source>
        <dbReference type="ARBA" id="ARBA00022737"/>
    </source>
</evidence>
<reference evidence="4" key="1">
    <citation type="submission" date="2020-04" db="EMBL/GenBank/DDBJ databases">
        <authorList>
            <person name="Alioto T."/>
            <person name="Alioto T."/>
            <person name="Gomez Garrido J."/>
        </authorList>
    </citation>
    <scope>NUCLEOTIDE SEQUENCE</scope>
    <source>
        <strain evidence="4">A484AB</strain>
    </source>
</reference>
<organism evidence="4 5">
    <name type="scientific">Paramuricea clavata</name>
    <name type="common">Red gorgonian</name>
    <name type="synonym">Violescent sea-whip</name>
    <dbReference type="NCBI Taxonomy" id="317549"/>
    <lineage>
        <taxon>Eukaryota</taxon>
        <taxon>Metazoa</taxon>
        <taxon>Cnidaria</taxon>
        <taxon>Anthozoa</taxon>
        <taxon>Octocorallia</taxon>
        <taxon>Malacalcyonacea</taxon>
        <taxon>Plexauridae</taxon>
        <taxon>Paramuricea</taxon>
    </lineage>
</organism>
<dbReference type="PROSITE" id="PS50001">
    <property type="entry name" value="SH2"/>
    <property type="match status" value="1"/>
</dbReference>
<proteinExistence type="predicted"/>
<dbReference type="CDD" id="cd11805">
    <property type="entry name" value="SH3_GRB2_like_C"/>
    <property type="match status" value="1"/>
</dbReference>
<sequence length="212" mass="24556">MEAVAKFQFKATADDELSFEKGSIVKVLNTENDENWYKAEVNGRDGFIPATYIEMRPHDWYHGKISRNDAEELLKKQTHDGAFLIRDSERSPGDFSLSVRYNNAVQHFKVLRDGAGKYFLWVVKFNSLNELVDYHRTSSVSRTQQIFLRDMTKAGKAMVKALFDFTPQEEGELEFKRGDIIEVIEKDDANWWKGKLNNNEGLFPSNYVEAQK</sequence>
<dbReference type="InterPro" id="IPR001452">
    <property type="entry name" value="SH3_domain"/>
</dbReference>
<protein>
    <submittedName>
        <fullName evidence="4">Growth factor receptor-bound 2</fullName>
    </submittedName>
</protein>
<dbReference type="InterPro" id="IPR043539">
    <property type="entry name" value="Grb2-like"/>
</dbReference>
<dbReference type="PANTHER" id="PTHR46037">
    <property type="entry name" value="PROTEIN ENHANCER OF SEVENLESS 2B"/>
    <property type="match status" value="1"/>
</dbReference>
<dbReference type="SUPFAM" id="SSF55550">
    <property type="entry name" value="SH2 domain"/>
    <property type="match status" value="1"/>
</dbReference>
<accession>A0A6S7I699</accession>
<dbReference type="InterPro" id="IPR036860">
    <property type="entry name" value="SH2_dom_sf"/>
</dbReference>
<dbReference type="Pfam" id="PF00017">
    <property type="entry name" value="SH2"/>
    <property type="match status" value="1"/>
</dbReference>
<keyword evidence="4" id="KW-0675">Receptor</keyword>
<evidence type="ECO:0000313" key="5">
    <source>
        <dbReference type="Proteomes" id="UP001152795"/>
    </source>
</evidence>
<dbReference type="EMBL" id="CACRXK020004262">
    <property type="protein sequence ID" value="CAB4002121.1"/>
    <property type="molecule type" value="Genomic_DNA"/>
</dbReference>
<dbReference type="FunFam" id="2.30.30.40:FF:000072">
    <property type="entry name" value="Unconventional Myosin IB"/>
    <property type="match status" value="1"/>
</dbReference>
<keyword evidence="3" id="KW-0727">SH2 domain</keyword>
<dbReference type="Pfam" id="PF00018">
    <property type="entry name" value="SH3_1"/>
    <property type="match status" value="2"/>
</dbReference>
<gene>
    <name evidence="4" type="ORF">PACLA_8A010833</name>
</gene>
<dbReference type="PRINTS" id="PR00499">
    <property type="entry name" value="P67PHOX"/>
</dbReference>
<dbReference type="Gene3D" id="3.30.505.10">
    <property type="entry name" value="SH2 domain"/>
    <property type="match status" value="1"/>
</dbReference>
<name>A0A6S7I699_PARCT</name>
<evidence type="ECO:0000313" key="4">
    <source>
        <dbReference type="EMBL" id="CAB4002121.1"/>
    </source>
</evidence>
<keyword evidence="5" id="KW-1185">Reference proteome</keyword>
<dbReference type="AlphaFoldDB" id="A0A6S7I699"/>
<dbReference type="SUPFAM" id="SSF50044">
    <property type="entry name" value="SH3-domain"/>
    <property type="match status" value="2"/>
</dbReference>
<dbReference type="InterPro" id="IPR000980">
    <property type="entry name" value="SH2"/>
</dbReference>
<evidence type="ECO:0000256" key="3">
    <source>
        <dbReference type="ARBA" id="ARBA00022999"/>
    </source>
</evidence>
<comment type="caution">
    <text evidence="4">The sequence shown here is derived from an EMBL/GenBank/DDBJ whole genome shotgun (WGS) entry which is preliminary data.</text>
</comment>
<dbReference type="FunFam" id="3.30.505.10:FF:000022">
    <property type="entry name" value="Growth factor receptor-bound protein 2"/>
    <property type="match status" value="1"/>
</dbReference>
<dbReference type="Proteomes" id="UP001152795">
    <property type="component" value="Unassembled WGS sequence"/>
</dbReference>
<evidence type="ECO:0000256" key="1">
    <source>
        <dbReference type="ARBA" id="ARBA00022443"/>
    </source>
</evidence>
<keyword evidence="1" id="KW-0728">SH3 domain</keyword>
<dbReference type="SMART" id="SM00326">
    <property type="entry name" value="SH3"/>
    <property type="match status" value="2"/>
</dbReference>
<dbReference type="CDD" id="cd09941">
    <property type="entry name" value="SH2_Grb2_like"/>
    <property type="match status" value="1"/>
</dbReference>
<dbReference type="Gene3D" id="2.30.30.40">
    <property type="entry name" value="SH3 Domains"/>
    <property type="match status" value="2"/>
</dbReference>
<keyword evidence="2" id="KW-0677">Repeat</keyword>
<dbReference type="PRINTS" id="PR00452">
    <property type="entry name" value="SH3DOMAIN"/>
</dbReference>
<dbReference type="PRINTS" id="PR00401">
    <property type="entry name" value="SH2DOMAIN"/>
</dbReference>
<dbReference type="SMART" id="SM00252">
    <property type="entry name" value="SH2"/>
    <property type="match status" value="1"/>
</dbReference>
<dbReference type="InterPro" id="IPR036028">
    <property type="entry name" value="SH3-like_dom_sf"/>
</dbReference>
<dbReference type="PROSITE" id="PS50002">
    <property type="entry name" value="SH3"/>
    <property type="match status" value="2"/>
</dbReference>